<dbReference type="CDD" id="cd06130">
    <property type="entry name" value="DNA_pol_III_epsilon_like"/>
    <property type="match status" value="1"/>
</dbReference>
<feature type="domain" description="Exonuclease" evidence="1">
    <location>
        <begin position="2"/>
        <end position="166"/>
    </location>
</feature>
<dbReference type="AlphaFoldDB" id="A0A3D9MYS5"/>
<dbReference type="InterPro" id="IPR001357">
    <property type="entry name" value="BRCT_dom"/>
</dbReference>
<reference evidence="2 3" key="1">
    <citation type="submission" date="2018-07" db="EMBL/GenBank/DDBJ databases">
        <title>Genomic Encyclopedia of Type Strains, Phase III (KMG-III): the genomes of soil and plant-associated and newly described type strains.</title>
        <authorList>
            <person name="Whitman W."/>
        </authorList>
    </citation>
    <scope>NUCLEOTIDE SEQUENCE [LARGE SCALE GENOMIC DNA]</scope>
    <source>
        <strain evidence="2 3">CECT 7948</strain>
    </source>
</reference>
<dbReference type="Pfam" id="PF00533">
    <property type="entry name" value="BRCT"/>
    <property type="match status" value="1"/>
</dbReference>
<dbReference type="GO" id="GO:0003676">
    <property type="term" value="F:nucleic acid binding"/>
    <property type="evidence" value="ECO:0007669"/>
    <property type="project" value="InterPro"/>
</dbReference>
<dbReference type="PANTHER" id="PTHR30231:SF42">
    <property type="entry name" value="EXONUCLEASE"/>
    <property type="match status" value="1"/>
</dbReference>
<dbReference type="GO" id="GO:0005829">
    <property type="term" value="C:cytosol"/>
    <property type="evidence" value="ECO:0007669"/>
    <property type="project" value="TreeGrafter"/>
</dbReference>
<dbReference type="OrthoDB" id="9803913at2"/>
<evidence type="ECO:0000313" key="3">
    <source>
        <dbReference type="Proteomes" id="UP000256919"/>
    </source>
</evidence>
<protein>
    <submittedName>
        <fullName evidence="2">DNA polymerase-3 subunit epsilon</fullName>
    </submittedName>
</protein>
<dbReference type="Gene3D" id="3.30.420.10">
    <property type="entry name" value="Ribonuclease H-like superfamily/Ribonuclease H"/>
    <property type="match status" value="1"/>
</dbReference>
<dbReference type="InterPro" id="IPR012337">
    <property type="entry name" value="RNaseH-like_sf"/>
</dbReference>
<proteinExistence type="predicted"/>
<evidence type="ECO:0000313" key="2">
    <source>
        <dbReference type="EMBL" id="REE25465.1"/>
    </source>
</evidence>
<dbReference type="SUPFAM" id="SSF52113">
    <property type="entry name" value="BRCT domain"/>
    <property type="match status" value="1"/>
</dbReference>
<gene>
    <name evidence="2" type="ORF">DFQ09_10254</name>
</gene>
<dbReference type="EMBL" id="QREI01000002">
    <property type="protein sequence ID" value="REE25465.1"/>
    <property type="molecule type" value="Genomic_DNA"/>
</dbReference>
<dbReference type="GO" id="GO:0008408">
    <property type="term" value="F:3'-5' exonuclease activity"/>
    <property type="evidence" value="ECO:0007669"/>
    <property type="project" value="TreeGrafter"/>
</dbReference>
<accession>A0A3D9MYS5</accession>
<comment type="caution">
    <text evidence="2">The sequence shown here is derived from an EMBL/GenBank/DDBJ whole genome shotgun (WGS) entry which is preliminary data.</text>
</comment>
<dbReference type="GO" id="GO:0006259">
    <property type="term" value="P:DNA metabolic process"/>
    <property type="evidence" value="ECO:0007669"/>
    <property type="project" value="UniProtKB-ARBA"/>
</dbReference>
<dbReference type="CDD" id="cd17748">
    <property type="entry name" value="BRCT_DNA_ligase_like"/>
    <property type="match status" value="1"/>
</dbReference>
<dbReference type="InterPro" id="IPR036397">
    <property type="entry name" value="RNaseH_sf"/>
</dbReference>
<dbReference type="PANTHER" id="PTHR30231">
    <property type="entry name" value="DNA POLYMERASE III SUBUNIT EPSILON"/>
    <property type="match status" value="1"/>
</dbReference>
<organism evidence="2 3">
    <name type="scientific">Winogradskyella pacifica</name>
    <dbReference type="NCBI Taxonomy" id="664642"/>
    <lineage>
        <taxon>Bacteria</taxon>
        <taxon>Pseudomonadati</taxon>
        <taxon>Bacteroidota</taxon>
        <taxon>Flavobacteriia</taxon>
        <taxon>Flavobacteriales</taxon>
        <taxon>Flavobacteriaceae</taxon>
        <taxon>Winogradskyella</taxon>
    </lineage>
</organism>
<dbReference type="SUPFAM" id="SSF53098">
    <property type="entry name" value="Ribonuclease H-like"/>
    <property type="match status" value="1"/>
</dbReference>
<sequence>MNFLAIDVETANSDMASICQIGFVVYENGQIKKEWSSLLNPEDYFDFWNESIHNITEEDVIESPKFTDIYEVLQQNLENNICVCHTHFDRVSINRACVKYGLPLMQINWIDTAKVARRCWEEFAYKGYGLANVCKKLDYSFKHHHALEDAKASAHILISAINEKQNTIDDWFIRVNNPLLSNAKSYDKSVSKDGNPNGNLFGEILVFTGSLEIPRREASILASEIGCKVENGVTKKTTLLVVGDQDLSKLSGKKKSLKHRKAEELKVKGQKLRILKESDFVALYESNVEESEQ</sequence>
<dbReference type="InterPro" id="IPR013520">
    <property type="entry name" value="Ribonucl_H"/>
</dbReference>
<evidence type="ECO:0000259" key="1">
    <source>
        <dbReference type="SMART" id="SM00479"/>
    </source>
</evidence>
<dbReference type="RefSeq" id="WP_115808467.1">
    <property type="nucleotide sequence ID" value="NZ_QREI01000002.1"/>
</dbReference>
<dbReference type="SMART" id="SM00479">
    <property type="entry name" value="EXOIII"/>
    <property type="match status" value="1"/>
</dbReference>
<dbReference type="Proteomes" id="UP000256919">
    <property type="component" value="Unassembled WGS sequence"/>
</dbReference>
<name>A0A3D9MYS5_9FLAO</name>
<dbReference type="InterPro" id="IPR036420">
    <property type="entry name" value="BRCT_dom_sf"/>
</dbReference>
<keyword evidence="3" id="KW-1185">Reference proteome</keyword>
<dbReference type="Pfam" id="PF00929">
    <property type="entry name" value="RNase_T"/>
    <property type="match status" value="1"/>
</dbReference>
<dbReference type="Gene3D" id="3.40.50.10190">
    <property type="entry name" value="BRCT domain"/>
    <property type="match status" value="1"/>
</dbReference>